<dbReference type="PROSITE" id="PS51191">
    <property type="entry name" value="FEMABX"/>
    <property type="match status" value="1"/>
</dbReference>
<comment type="similarity">
    <text evidence="1">Belongs to the FemABX family.</text>
</comment>
<dbReference type="Proteomes" id="UP001165368">
    <property type="component" value="Unassembled WGS sequence"/>
</dbReference>
<feature type="region of interest" description="Disordered" evidence="7">
    <location>
        <begin position="1"/>
        <end position="21"/>
    </location>
</feature>
<keyword evidence="6" id="KW-0961">Cell wall biogenesis/degradation</keyword>
<dbReference type="InterPro" id="IPR003447">
    <property type="entry name" value="FEMABX"/>
</dbReference>
<dbReference type="Pfam" id="PF02388">
    <property type="entry name" value="FemAB"/>
    <property type="match status" value="2"/>
</dbReference>
<accession>A0ABS9L5R8</accession>
<evidence type="ECO:0000313" key="9">
    <source>
        <dbReference type="Proteomes" id="UP001165368"/>
    </source>
</evidence>
<name>A0ABS9L5R8_9MICC</name>
<dbReference type="Gene3D" id="3.40.630.30">
    <property type="match status" value="2"/>
</dbReference>
<protein>
    <submittedName>
        <fullName evidence="8">Peptidoglycan bridge formation glycyltransferase FemA/FemB family protein</fullName>
    </submittedName>
</protein>
<evidence type="ECO:0000256" key="1">
    <source>
        <dbReference type="ARBA" id="ARBA00009943"/>
    </source>
</evidence>
<dbReference type="InterPro" id="IPR016181">
    <property type="entry name" value="Acyl_CoA_acyltransferase"/>
</dbReference>
<keyword evidence="2" id="KW-0808">Transferase</keyword>
<comment type="caution">
    <text evidence="8">The sequence shown here is derived from an EMBL/GenBank/DDBJ whole genome shotgun (WGS) entry which is preliminary data.</text>
</comment>
<gene>
    <name evidence="8" type="ORF">LVY72_08825</name>
</gene>
<dbReference type="SUPFAM" id="SSF55729">
    <property type="entry name" value="Acyl-CoA N-acyltransferases (Nat)"/>
    <property type="match status" value="2"/>
</dbReference>
<evidence type="ECO:0000256" key="5">
    <source>
        <dbReference type="ARBA" id="ARBA00023315"/>
    </source>
</evidence>
<keyword evidence="4" id="KW-0573">Peptidoglycan synthesis</keyword>
<sequence length="382" mass="41571">MAADQLTVRPIEASEHSGNLRSHPHASFLQFPEWANVKPDWRAEILGWFDAGGALRGSVLALHRPAPALKKTLAYLPAGPLLDWATADLEAYLGPLLAYLKAGGAFLVRMGPPLVQKTWAAETVRKAIAAGDTGLVTTLEPKCTDAVAQSVAARLAALGWTKPQVSEDFSAGQPEFQARVPLADAAGQRLDTDAVLARMDRSSRRQIRISSRAGLEITEGSVADLAAWHALYRETAERDGFTGRPASYFERMLRSLNAADPGSCVLYLARHEGRLLAAAIYVRKGRVAWYVYAASSSGERNLFAPRALQCRQVADSIAAGCDWYDLGGLSATLDQDHRLGGLTMFKSSLGGDVVQTLGEWDYPLNRPLAAAFDFYMKHRNRH</sequence>
<dbReference type="PANTHER" id="PTHR36174">
    <property type="entry name" value="LIPID II:GLYCINE GLYCYLTRANSFERASE"/>
    <property type="match status" value="1"/>
</dbReference>
<evidence type="ECO:0000256" key="4">
    <source>
        <dbReference type="ARBA" id="ARBA00022984"/>
    </source>
</evidence>
<dbReference type="EMBL" id="JAKLTQ010000004">
    <property type="protein sequence ID" value="MCG2622020.1"/>
    <property type="molecule type" value="Genomic_DNA"/>
</dbReference>
<evidence type="ECO:0000256" key="6">
    <source>
        <dbReference type="ARBA" id="ARBA00023316"/>
    </source>
</evidence>
<reference evidence="8" key="1">
    <citation type="submission" date="2022-01" db="EMBL/GenBank/DDBJ databases">
        <authorList>
            <person name="Jo J.-H."/>
            <person name="Im W.-T."/>
        </authorList>
    </citation>
    <scope>NUCLEOTIDE SEQUENCE</scope>
    <source>
        <strain evidence="8">I2-34</strain>
    </source>
</reference>
<organism evidence="8 9">
    <name type="scientific">Arthrobacter hankyongi</name>
    <dbReference type="NCBI Taxonomy" id="2904801"/>
    <lineage>
        <taxon>Bacteria</taxon>
        <taxon>Bacillati</taxon>
        <taxon>Actinomycetota</taxon>
        <taxon>Actinomycetes</taxon>
        <taxon>Micrococcales</taxon>
        <taxon>Micrococcaceae</taxon>
        <taxon>Arthrobacter</taxon>
    </lineage>
</organism>
<keyword evidence="9" id="KW-1185">Reference proteome</keyword>
<proteinExistence type="inferred from homology"/>
<evidence type="ECO:0000256" key="7">
    <source>
        <dbReference type="SAM" id="MobiDB-lite"/>
    </source>
</evidence>
<evidence type="ECO:0000256" key="2">
    <source>
        <dbReference type="ARBA" id="ARBA00022679"/>
    </source>
</evidence>
<evidence type="ECO:0000313" key="8">
    <source>
        <dbReference type="EMBL" id="MCG2622020.1"/>
    </source>
</evidence>
<dbReference type="PANTHER" id="PTHR36174:SF1">
    <property type="entry name" value="LIPID II:GLYCINE GLYCYLTRANSFERASE"/>
    <property type="match status" value="1"/>
</dbReference>
<keyword evidence="5" id="KW-0012">Acyltransferase</keyword>
<keyword evidence="3" id="KW-0133">Cell shape</keyword>
<dbReference type="RefSeq" id="WP_237819843.1">
    <property type="nucleotide sequence ID" value="NZ_JAKLTQ010000004.1"/>
</dbReference>
<evidence type="ECO:0000256" key="3">
    <source>
        <dbReference type="ARBA" id="ARBA00022960"/>
    </source>
</evidence>
<dbReference type="InterPro" id="IPR050644">
    <property type="entry name" value="PG_Glycine_Bridge_Synth"/>
</dbReference>